<organism evidence="1 2">
    <name type="scientific">Rubripirellula lacrimiformis</name>
    <dbReference type="NCBI Taxonomy" id="1930273"/>
    <lineage>
        <taxon>Bacteria</taxon>
        <taxon>Pseudomonadati</taxon>
        <taxon>Planctomycetota</taxon>
        <taxon>Planctomycetia</taxon>
        <taxon>Pirellulales</taxon>
        <taxon>Pirellulaceae</taxon>
        <taxon>Rubripirellula</taxon>
    </lineage>
</organism>
<dbReference type="EMBL" id="CP036525">
    <property type="protein sequence ID" value="QDT03427.1"/>
    <property type="molecule type" value="Genomic_DNA"/>
</dbReference>
<proteinExistence type="predicted"/>
<accession>A0A517N8G2</accession>
<evidence type="ECO:0000313" key="1">
    <source>
        <dbReference type="EMBL" id="QDT03427.1"/>
    </source>
</evidence>
<dbReference type="AlphaFoldDB" id="A0A517N8G2"/>
<name>A0A517N8G2_9BACT</name>
<dbReference type="KEGG" id="rlc:K227x_18100"/>
<dbReference type="Proteomes" id="UP000318538">
    <property type="component" value="Chromosome"/>
</dbReference>
<sequence length="38" mass="4168">MVVHFTMDAAGVARDPFPRGIRANATTEASPHRIDLVF</sequence>
<reference evidence="1 2" key="1">
    <citation type="submission" date="2019-02" db="EMBL/GenBank/DDBJ databases">
        <title>Deep-cultivation of Planctomycetes and their phenomic and genomic characterization uncovers novel biology.</title>
        <authorList>
            <person name="Wiegand S."/>
            <person name="Jogler M."/>
            <person name="Boedeker C."/>
            <person name="Pinto D."/>
            <person name="Vollmers J."/>
            <person name="Rivas-Marin E."/>
            <person name="Kohn T."/>
            <person name="Peeters S.H."/>
            <person name="Heuer A."/>
            <person name="Rast P."/>
            <person name="Oberbeckmann S."/>
            <person name="Bunk B."/>
            <person name="Jeske O."/>
            <person name="Meyerdierks A."/>
            <person name="Storesund J.E."/>
            <person name="Kallscheuer N."/>
            <person name="Luecker S."/>
            <person name="Lage O.M."/>
            <person name="Pohl T."/>
            <person name="Merkel B.J."/>
            <person name="Hornburger P."/>
            <person name="Mueller R.-W."/>
            <person name="Bruemmer F."/>
            <person name="Labrenz M."/>
            <person name="Spormann A.M."/>
            <person name="Op den Camp H."/>
            <person name="Overmann J."/>
            <person name="Amann R."/>
            <person name="Jetten M.S.M."/>
            <person name="Mascher T."/>
            <person name="Medema M.H."/>
            <person name="Devos D.P."/>
            <person name="Kaster A.-K."/>
            <person name="Ovreas L."/>
            <person name="Rohde M."/>
            <person name="Galperin M.Y."/>
            <person name="Jogler C."/>
        </authorList>
    </citation>
    <scope>NUCLEOTIDE SEQUENCE [LARGE SCALE GENOMIC DNA]</scope>
    <source>
        <strain evidence="1 2">K22_7</strain>
    </source>
</reference>
<keyword evidence="2" id="KW-1185">Reference proteome</keyword>
<gene>
    <name evidence="1" type="ORF">K227x_18100</name>
</gene>
<evidence type="ECO:0000313" key="2">
    <source>
        <dbReference type="Proteomes" id="UP000318538"/>
    </source>
</evidence>
<protein>
    <submittedName>
        <fullName evidence="1">Uncharacterized protein</fullName>
    </submittedName>
</protein>